<dbReference type="PATRIC" id="fig|314722.6.peg.1928"/>
<dbReference type="KEGG" id="psuw:WQ53_09010"/>
<name>A0A0E3UN43_9GAMM</name>
<organism evidence="2 3">
    <name type="scientific">Pseudoxanthomonas suwonensis</name>
    <dbReference type="NCBI Taxonomy" id="314722"/>
    <lineage>
        <taxon>Bacteria</taxon>
        <taxon>Pseudomonadati</taxon>
        <taxon>Pseudomonadota</taxon>
        <taxon>Gammaproteobacteria</taxon>
        <taxon>Lysobacterales</taxon>
        <taxon>Lysobacteraceae</taxon>
        <taxon>Pseudoxanthomonas</taxon>
    </lineage>
</organism>
<sequence length="383" mass="42677">MELFGAMARTYHTHLIDPDIVTVQSQYMALMLMHHVDDISSEFAILASADAIKDYGKSYFAGTVAAGIAYLAMVRDGYIWMGHLEQMGKGNAAASKMADYAFLGSDGVAIMEAKGSRGSSSSSFNRTVRRGYLDQVKPHLGHDFNGVRPSHGYCIGAHLKSPTRADLRIHHTSTPDRRTDDMHSPNGIDQIGRGRSAAEVQRHNYATVLSLVHGAALAGQFLRGLVSRSDSPGFTFFRWRGRDWFGPPELARARTQRSLWNEYPWRGKPQHFFALEAGIARTAFEQFGYGSEARTMPVEHLLLDENDVWRSEARPDGATFPDGMAIVSREADLTEVQPIESIDDRLKRELLMPVSTLTREITMKEEPTPPLLLGQAKLLLRDE</sequence>
<feature type="region of interest" description="Disordered" evidence="1">
    <location>
        <begin position="173"/>
        <end position="195"/>
    </location>
</feature>
<feature type="compositionally biased region" description="Basic and acidic residues" evidence="1">
    <location>
        <begin position="173"/>
        <end position="183"/>
    </location>
</feature>
<accession>A0A0E3UN43</accession>
<protein>
    <submittedName>
        <fullName evidence="2">Uncharacterized protein</fullName>
    </submittedName>
</protein>
<proteinExistence type="predicted"/>
<reference evidence="2 3" key="1">
    <citation type="journal article" date="2015" name="Genome Announc.">
        <title>Complete Genome Sequence of Pseudoxanthomonas suwonensis Strain J1, a Cellulose-Degrading Bacterium Isolated from Leaf- and Wood-Enriched Soil.</title>
        <authorList>
            <person name="Hou L."/>
            <person name="Jiang J."/>
            <person name="Xu Z."/>
            <person name="Zhou Y."/>
            <person name="Leung F.C."/>
        </authorList>
    </citation>
    <scope>NUCLEOTIDE SEQUENCE [LARGE SCALE GENOMIC DNA]</scope>
    <source>
        <strain evidence="2 3">J1</strain>
    </source>
</reference>
<evidence type="ECO:0000313" key="3">
    <source>
        <dbReference type="Proteomes" id="UP000033067"/>
    </source>
</evidence>
<gene>
    <name evidence="2" type="ORF">WQ53_09010</name>
</gene>
<evidence type="ECO:0000256" key="1">
    <source>
        <dbReference type="SAM" id="MobiDB-lite"/>
    </source>
</evidence>
<keyword evidence="3" id="KW-1185">Reference proteome</keyword>
<dbReference type="AlphaFoldDB" id="A0A0E3UN43"/>
<evidence type="ECO:0000313" key="2">
    <source>
        <dbReference type="EMBL" id="AKC86871.1"/>
    </source>
</evidence>
<dbReference type="EMBL" id="CP011144">
    <property type="protein sequence ID" value="AKC86871.1"/>
    <property type="molecule type" value="Genomic_DNA"/>
</dbReference>
<dbReference type="Proteomes" id="UP000033067">
    <property type="component" value="Chromosome"/>
</dbReference>